<evidence type="ECO:0000256" key="1">
    <source>
        <dbReference type="SAM" id="MobiDB-lite"/>
    </source>
</evidence>
<reference evidence="2" key="1">
    <citation type="journal article" date="2008" name="BMC Genomics">
        <title>A conifer genomics resource of 200,000 spruce (Picea spp.) ESTs and 6,464 high-quality, sequence-finished full-length cDNAs for Sitka spruce (Picea sitchensis).</title>
        <authorList>
            <person name="Ralph S.G."/>
            <person name="Chun H.J."/>
            <person name="Kolosova N."/>
            <person name="Cooper D."/>
            <person name="Oddy C."/>
            <person name="Ritland C.E."/>
            <person name="Kirkpatrick R."/>
            <person name="Moore R."/>
            <person name="Barber S."/>
            <person name="Holt R.A."/>
            <person name="Jones S.J."/>
            <person name="Marra M.A."/>
            <person name="Douglas C.J."/>
            <person name="Ritland K."/>
            <person name="Bohlmann J."/>
        </authorList>
    </citation>
    <scope>NUCLEOTIDE SEQUENCE</scope>
    <source>
        <tissue evidence="2">Green portion of the leader tissue</tissue>
    </source>
</reference>
<proteinExistence type="evidence at transcript level"/>
<evidence type="ECO:0008006" key="3">
    <source>
        <dbReference type="Google" id="ProtNLM"/>
    </source>
</evidence>
<dbReference type="PANTHER" id="PTHR33385">
    <property type="entry name" value="PROTEIN XRI1"/>
    <property type="match status" value="1"/>
</dbReference>
<dbReference type="GO" id="GO:0007140">
    <property type="term" value="P:male meiotic nuclear division"/>
    <property type="evidence" value="ECO:0007669"/>
    <property type="project" value="InterPro"/>
</dbReference>
<organism evidence="2">
    <name type="scientific">Picea sitchensis</name>
    <name type="common">Sitka spruce</name>
    <name type="synonym">Pinus sitchensis</name>
    <dbReference type="NCBI Taxonomy" id="3332"/>
    <lineage>
        <taxon>Eukaryota</taxon>
        <taxon>Viridiplantae</taxon>
        <taxon>Streptophyta</taxon>
        <taxon>Embryophyta</taxon>
        <taxon>Tracheophyta</taxon>
        <taxon>Spermatophyta</taxon>
        <taxon>Pinopsida</taxon>
        <taxon>Pinidae</taxon>
        <taxon>Conifers I</taxon>
        <taxon>Pinales</taxon>
        <taxon>Pinaceae</taxon>
        <taxon>Picea</taxon>
    </lineage>
</organism>
<dbReference type="AlphaFoldDB" id="A9P2B7"/>
<dbReference type="EMBL" id="EF087795">
    <property type="protein sequence ID" value="ABK27028.1"/>
    <property type="molecule type" value="mRNA"/>
</dbReference>
<protein>
    <recommendedName>
        <fullName evidence="3">Protein XRI1</fullName>
    </recommendedName>
</protein>
<name>A9P2B7_PICSI</name>
<dbReference type="GO" id="GO:0007143">
    <property type="term" value="P:female meiotic nuclear division"/>
    <property type="evidence" value="ECO:0007669"/>
    <property type="project" value="InterPro"/>
</dbReference>
<feature type="region of interest" description="Disordered" evidence="1">
    <location>
        <begin position="279"/>
        <end position="302"/>
    </location>
</feature>
<sequence length="329" mass="35988">MSTPTSVMAAANSPWDWGYYENLILDTDFSLAISRSLCDEWMHGDVHNMLASTPSPQIIQQPQLSILSLDNEGKSTQAAASYFCQIQDFSQDNNPRCKRRRMLLFPGDEAFGQSCMTSDDPFHQYGSIRNNSGYDNFRSACESMQLPESSSSSLWLSGNDDFLGSKNVCVEQCPEKWMPNCISEQLLQESSVDGSMNISLPVSDAQEMQDLISPDLHSFLAKPSRGRLSLEGVQKDYPGPARKAKLATPVAYPFAVLKPSGVEGDVTLNDINKRILMPPTRPIQHPVGDYARPPSSASTGAGLSGKAVVALTKIHTEGKGTITIMRTKG</sequence>
<dbReference type="InterPro" id="IPR039933">
    <property type="entry name" value="XRI1"/>
</dbReference>
<accession>A9P2B7</accession>
<dbReference type="OMA" id="ACESMQL"/>
<dbReference type="PANTHER" id="PTHR33385:SF4">
    <property type="entry name" value="PROTEIN XRI1"/>
    <property type="match status" value="1"/>
</dbReference>
<evidence type="ECO:0000313" key="2">
    <source>
        <dbReference type="EMBL" id="ABK27028.1"/>
    </source>
</evidence>